<reference evidence="2" key="1">
    <citation type="journal article" date="2015" name="Proc. Natl. Acad. Sci. U.S.A.">
        <title>Genome sequence of the Asian Tiger mosquito, Aedes albopictus, reveals insights into its biology, genetics, and evolution.</title>
        <authorList>
            <person name="Chen X.G."/>
            <person name="Jiang X."/>
            <person name="Gu J."/>
            <person name="Xu M."/>
            <person name="Wu Y."/>
            <person name="Deng Y."/>
            <person name="Zhang C."/>
            <person name="Bonizzoni M."/>
            <person name="Dermauw W."/>
            <person name="Vontas J."/>
            <person name="Armbruster P."/>
            <person name="Huang X."/>
            <person name="Yang Y."/>
            <person name="Zhang H."/>
            <person name="He W."/>
            <person name="Peng H."/>
            <person name="Liu Y."/>
            <person name="Wu K."/>
            <person name="Chen J."/>
            <person name="Lirakis M."/>
            <person name="Topalis P."/>
            <person name="Van Leeuwen T."/>
            <person name="Hall A.B."/>
            <person name="Jiang X."/>
            <person name="Thorpe C."/>
            <person name="Mueller R.L."/>
            <person name="Sun C."/>
            <person name="Waterhouse R.M."/>
            <person name="Yan G."/>
            <person name="Tu Z.J."/>
            <person name="Fang X."/>
            <person name="James A.A."/>
        </authorList>
    </citation>
    <scope>NUCLEOTIDE SEQUENCE [LARGE SCALE GENOMIC DNA]</scope>
    <source>
        <strain evidence="2">Foshan</strain>
    </source>
</reference>
<name>A0ABM2A0P0_AEDAL</name>
<reference evidence="1" key="2">
    <citation type="submission" date="2025-05" db="UniProtKB">
        <authorList>
            <consortium name="EnsemblMetazoa"/>
        </authorList>
    </citation>
    <scope>IDENTIFICATION</scope>
    <source>
        <strain evidence="1">Foshan</strain>
    </source>
</reference>
<dbReference type="SUPFAM" id="SSF50630">
    <property type="entry name" value="Acid proteases"/>
    <property type="match status" value="1"/>
</dbReference>
<accession>A0ABM2A0P0</accession>
<keyword evidence="2" id="KW-1185">Reference proteome</keyword>
<dbReference type="PANTHER" id="PTHR47331:SF1">
    <property type="entry name" value="GAG-LIKE PROTEIN"/>
    <property type="match status" value="1"/>
</dbReference>
<dbReference type="SUPFAM" id="SSF57756">
    <property type="entry name" value="Retrovirus zinc finger-like domains"/>
    <property type="match status" value="1"/>
</dbReference>
<dbReference type="PANTHER" id="PTHR47331">
    <property type="entry name" value="PHD-TYPE DOMAIN-CONTAINING PROTEIN"/>
    <property type="match status" value="1"/>
</dbReference>
<protein>
    <recommendedName>
        <fullName evidence="3">CCHC-type domain-containing protein</fullName>
    </recommendedName>
</protein>
<sequence length="615" mass="69413">MPPKKTPVKKVLDPAEDGVLRALLLNRGAAQRNVSRIQTILERAEADNVELTPAQIKVYQRSVENAHTEYTRFHQEIIALSAQDGLEEQEECYHKFLDLYEEVSVLLESWNEKLTVPPSQQLPCVTNQQPIIVQSQSFGAPLPTFDGHYEAWPRFKAMFQDLMQRSSDSDAVKLYHLENSLKGDAAGVIDLETLQDNDYQRAWDILEGRFGNKRLILESHILGLLNMERMAKKSSKDLRRLIDECTRHVENLIKLGQPLSGMSELIVVTVLSRALDGQTRELWEASMDQTELPDYEQTIEFLKQRCIILERCENSTPTVSPNIRVSNQKPPASKFVPSRTSHAALVVSKYVCDFCAGQHLNFKCSMFQKLSVHQRHTRVKELSLCFNCLRRGHRSLACPNGKSCIKCSKRHHTLLHFERKRTQAKRTDTQKPSEANPVPVAIQHPVKSSCSSKVSPSTKHVFLMTAMVNLTSNNGQVHRVRALLDSGSQINLIADSVVQRMKLLKFPVNVPVVGVNGTRSQLHHKVVVQMRSNCSDFTTNLDCYTVPKVTDSTPMVPVSIDSWSIPPGILLADDSFHRPSEIEMLIGAELFADILKQGRIKLSDRLPSLVETEFG</sequence>
<dbReference type="InterPro" id="IPR036875">
    <property type="entry name" value="Znf_CCHC_sf"/>
</dbReference>
<dbReference type="Gene3D" id="2.40.70.10">
    <property type="entry name" value="Acid Proteases"/>
    <property type="match status" value="1"/>
</dbReference>
<dbReference type="Proteomes" id="UP000069940">
    <property type="component" value="Unassembled WGS sequence"/>
</dbReference>
<evidence type="ECO:0000313" key="2">
    <source>
        <dbReference type="Proteomes" id="UP000069940"/>
    </source>
</evidence>
<dbReference type="InterPro" id="IPR005312">
    <property type="entry name" value="DUF1759"/>
</dbReference>
<proteinExistence type="predicted"/>
<dbReference type="EnsemblMetazoa" id="AALFPA23_023357.R34757">
    <property type="protein sequence ID" value="AALFPA23_023357.P34757"/>
    <property type="gene ID" value="AALFPA23_023357"/>
</dbReference>
<dbReference type="GeneID" id="134287050"/>
<dbReference type="CDD" id="cd00303">
    <property type="entry name" value="retropepsin_like"/>
    <property type="match status" value="1"/>
</dbReference>
<dbReference type="InterPro" id="IPR021109">
    <property type="entry name" value="Peptidase_aspartic_dom_sf"/>
</dbReference>
<evidence type="ECO:0008006" key="3">
    <source>
        <dbReference type="Google" id="ProtNLM"/>
    </source>
</evidence>
<organism evidence="1 2">
    <name type="scientific">Aedes albopictus</name>
    <name type="common">Asian tiger mosquito</name>
    <name type="synonym">Stegomyia albopicta</name>
    <dbReference type="NCBI Taxonomy" id="7160"/>
    <lineage>
        <taxon>Eukaryota</taxon>
        <taxon>Metazoa</taxon>
        <taxon>Ecdysozoa</taxon>
        <taxon>Arthropoda</taxon>
        <taxon>Hexapoda</taxon>
        <taxon>Insecta</taxon>
        <taxon>Pterygota</taxon>
        <taxon>Neoptera</taxon>
        <taxon>Endopterygota</taxon>
        <taxon>Diptera</taxon>
        <taxon>Nematocera</taxon>
        <taxon>Culicoidea</taxon>
        <taxon>Culicidae</taxon>
        <taxon>Culicinae</taxon>
        <taxon>Aedini</taxon>
        <taxon>Aedes</taxon>
        <taxon>Stegomyia</taxon>
    </lineage>
</organism>
<dbReference type="RefSeq" id="XP_062704747.1">
    <property type="nucleotide sequence ID" value="XM_062848763.1"/>
</dbReference>
<evidence type="ECO:0000313" key="1">
    <source>
        <dbReference type="EnsemblMetazoa" id="AALFPA23_023357.P34757"/>
    </source>
</evidence>
<dbReference type="Pfam" id="PF03564">
    <property type="entry name" value="DUF1759"/>
    <property type="match status" value="1"/>
</dbReference>